<evidence type="ECO:0000256" key="3">
    <source>
        <dbReference type="ARBA" id="ARBA00022692"/>
    </source>
</evidence>
<dbReference type="InterPro" id="IPR013783">
    <property type="entry name" value="Ig-like_fold"/>
</dbReference>
<feature type="domain" description="Ig-like" evidence="12">
    <location>
        <begin position="45"/>
        <end position="165"/>
    </location>
</feature>
<evidence type="ECO:0000256" key="5">
    <source>
        <dbReference type="ARBA" id="ARBA00022989"/>
    </source>
</evidence>
<feature type="transmembrane region" description="Helical" evidence="11">
    <location>
        <begin position="192"/>
        <end position="216"/>
    </location>
</feature>
<evidence type="ECO:0000259" key="12">
    <source>
        <dbReference type="PROSITE" id="PS50835"/>
    </source>
</evidence>
<keyword evidence="7" id="KW-1015">Disulfide bond</keyword>
<keyword evidence="6 11" id="KW-0472">Membrane</keyword>
<dbReference type="GO" id="GO:0031295">
    <property type="term" value="P:T cell costimulation"/>
    <property type="evidence" value="ECO:0007669"/>
    <property type="project" value="TreeGrafter"/>
</dbReference>
<dbReference type="GO" id="GO:0042130">
    <property type="term" value="P:negative regulation of T cell proliferation"/>
    <property type="evidence" value="ECO:0007669"/>
    <property type="project" value="TreeGrafter"/>
</dbReference>
<name>A0A8C1BI01_CYPCA</name>
<evidence type="ECO:0000313" key="13">
    <source>
        <dbReference type="Ensembl" id="ENSCCRP00000032903.2"/>
    </source>
</evidence>
<dbReference type="InterPro" id="IPR036179">
    <property type="entry name" value="Ig-like_dom_sf"/>
</dbReference>
<dbReference type="GeneTree" id="ENSGT01030000234790"/>
<evidence type="ECO:0000256" key="2">
    <source>
        <dbReference type="ARBA" id="ARBA00022475"/>
    </source>
</evidence>
<evidence type="ECO:0000256" key="9">
    <source>
        <dbReference type="ARBA" id="ARBA00023180"/>
    </source>
</evidence>
<evidence type="ECO:0000256" key="8">
    <source>
        <dbReference type="ARBA" id="ARBA00023170"/>
    </source>
</evidence>
<dbReference type="OMA" id="TNETVEW"/>
<keyword evidence="2" id="KW-1003">Cell membrane</keyword>
<dbReference type="Proteomes" id="UP001108240">
    <property type="component" value="Unplaced"/>
</dbReference>
<dbReference type="SUPFAM" id="SSF48726">
    <property type="entry name" value="Immunoglobulin"/>
    <property type="match status" value="1"/>
</dbReference>
<dbReference type="InterPro" id="IPR007110">
    <property type="entry name" value="Ig-like_dom"/>
</dbReference>
<dbReference type="FunFam" id="2.60.40.10:FF:000142">
    <property type="entry name" value="V-set domain-containing T-cell activation inhibitor 1"/>
    <property type="match status" value="1"/>
</dbReference>
<dbReference type="SMART" id="SM00409">
    <property type="entry name" value="IG"/>
    <property type="match status" value="1"/>
</dbReference>
<keyword evidence="4" id="KW-0732">Signal</keyword>
<dbReference type="GO" id="GO:0042102">
    <property type="term" value="P:positive regulation of T cell proliferation"/>
    <property type="evidence" value="ECO:0007669"/>
    <property type="project" value="TreeGrafter"/>
</dbReference>
<dbReference type="Pfam" id="PF07686">
    <property type="entry name" value="V-set"/>
    <property type="match status" value="1"/>
</dbReference>
<dbReference type="GO" id="GO:0006955">
    <property type="term" value="P:immune response"/>
    <property type="evidence" value="ECO:0007669"/>
    <property type="project" value="TreeGrafter"/>
</dbReference>
<keyword evidence="5 11" id="KW-1133">Transmembrane helix</keyword>
<keyword evidence="10" id="KW-0393">Immunoglobulin domain</keyword>
<keyword evidence="14" id="KW-1185">Reference proteome</keyword>
<dbReference type="GO" id="GO:0007166">
    <property type="term" value="P:cell surface receptor signaling pathway"/>
    <property type="evidence" value="ECO:0007669"/>
    <property type="project" value="TreeGrafter"/>
</dbReference>
<dbReference type="InterPro" id="IPR013106">
    <property type="entry name" value="Ig_V-set"/>
</dbReference>
<dbReference type="PANTHER" id="PTHR25466:SF14">
    <property type="entry name" value="BUTYROPHILIN SUBFAMILY 2 MEMBER A2-LIKE-RELATED"/>
    <property type="match status" value="1"/>
</dbReference>
<comment type="subcellular location">
    <subcellularLocation>
        <location evidence="1">Cell membrane</location>
        <topology evidence="1">Single-pass type I membrane protein</topology>
    </subcellularLocation>
</comment>
<dbReference type="PROSITE" id="PS50835">
    <property type="entry name" value="IG_LIKE"/>
    <property type="match status" value="1"/>
</dbReference>
<keyword evidence="9" id="KW-0325">Glycoprotein</keyword>
<proteinExistence type="predicted"/>
<evidence type="ECO:0000256" key="4">
    <source>
        <dbReference type="ARBA" id="ARBA00022729"/>
    </source>
</evidence>
<evidence type="ECO:0000256" key="10">
    <source>
        <dbReference type="ARBA" id="ARBA00023319"/>
    </source>
</evidence>
<dbReference type="AlphaFoldDB" id="A0A8C1BI01"/>
<dbReference type="PANTHER" id="PTHR25466">
    <property type="entry name" value="T-LYMPHOCYTE ACTIVATION ANTIGEN"/>
    <property type="match status" value="1"/>
</dbReference>
<dbReference type="InterPro" id="IPR051713">
    <property type="entry name" value="T-cell_Activation_Regulation"/>
</dbReference>
<reference evidence="13" key="1">
    <citation type="submission" date="2025-08" db="UniProtKB">
        <authorList>
            <consortium name="Ensembl"/>
        </authorList>
    </citation>
    <scope>IDENTIFICATION</scope>
</reference>
<evidence type="ECO:0000256" key="11">
    <source>
        <dbReference type="SAM" id="Phobius"/>
    </source>
</evidence>
<accession>A0A8C1BI01</accession>
<reference evidence="13" key="2">
    <citation type="submission" date="2025-09" db="UniProtKB">
        <authorList>
            <consortium name="Ensembl"/>
        </authorList>
    </citation>
    <scope>IDENTIFICATION</scope>
</reference>
<dbReference type="Ensembl" id="ENSCCRT00000035670.2">
    <property type="protein sequence ID" value="ENSCCRP00000032903.2"/>
    <property type="gene ID" value="ENSCCRG00000053413.1"/>
</dbReference>
<evidence type="ECO:0000256" key="6">
    <source>
        <dbReference type="ARBA" id="ARBA00023136"/>
    </source>
</evidence>
<dbReference type="GO" id="GO:0071222">
    <property type="term" value="P:cellular response to lipopolysaccharide"/>
    <property type="evidence" value="ECO:0007669"/>
    <property type="project" value="TreeGrafter"/>
</dbReference>
<keyword evidence="8" id="KW-0675">Receptor</keyword>
<evidence type="ECO:0000256" key="1">
    <source>
        <dbReference type="ARBA" id="ARBA00004251"/>
    </source>
</evidence>
<dbReference type="Gene3D" id="2.60.40.10">
    <property type="entry name" value="Immunoglobulins"/>
    <property type="match status" value="1"/>
</dbReference>
<dbReference type="InterPro" id="IPR003599">
    <property type="entry name" value="Ig_sub"/>
</dbReference>
<protein>
    <recommendedName>
        <fullName evidence="12">Ig-like domain-containing protein</fullName>
    </recommendedName>
</protein>
<evidence type="ECO:0000313" key="14">
    <source>
        <dbReference type="Proteomes" id="UP001108240"/>
    </source>
</evidence>
<evidence type="ECO:0000256" key="7">
    <source>
        <dbReference type="ARBA" id="ARBA00023157"/>
    </source>
</evidence>
<keyword evidence="3 11" id="KW-0812">Transmembrane</keyword>
<dbReference type="GO" id="GO:0009897">
    <property type="term" value="C:external side of plasma membrane"/>
    <property type="evidence" value="ECO:0007669"/>
    <property type="project" value="TreeGrafter"/>
</dbReference>
<organism evidence="13 14">
    <name type="scientific">Cyprinus carpio carpio</name>
    <dbReference type="NCBI Taxonomy" id="630221"/>
    <lineage>
        <taxon>Eukaryota</taxon>
        <taxon>Metazoa</taxon>
        <taxon>Chordata</taxon>
        <taxon>Craniata</taxon>
        <taxon>Vertebrata</taxon>
        <taxon>Euteleostomi</taxon>
        <taxon>Actinopterygii</taxon>
        <taxon>Neopterygii</taxon>
        <taxon>Teleostei</taxon>
        <taxon>Ostariophysi</taxon>
        <taxon>Cypriniformes</taxon>
        <taxon>Cyprinidae</taxon>
        <taxon>Cyprininae</taxon>
        <taxon>Cyprinus</taxon>
    </lineage>
</organism>
<sequence length="233" mass="26635">MTSHPETCSRYAVLHYILFFDEKKKKFGSLIYSIYNLYSGTMRYPIVSCRFICMFAVLINKVSLQVTIEAVIGGSVVLPCSAEHDLTLQDTEVHWRDKDSKIVFDIIKGKDTVAEQDPQYKNRAETFPDEYLRGNFSLKLNNLQHTDTGKFSCFTTPSNEQKTIQLIINESTAEKGNKSTEQENQGPKTQSVWMMIFICVFLLLASIVLSVAYFMFKWRNRAQAASEGTVTNF</sequence>